<comment type="similarity">
    <text evidence="1">Belongs to the peptidase C2 family.</text>
</comment>
<dbReference type="PROSITE" id="PS00139">
    <property type="entry name" value="THIOL_PROTEASE_CYS"/>
    <property type="match status" value="1"/>
</dbReference>
<evidence type="ECO:0000313" key="9">
    <source>
        <dbReference type="Proteomes" id="UP000694393"/>
    </source>
</evidence>
<keyword evidence="4 6" id="KW-0788">Thiol protease</keyword>
<protein>
    <recommendedName>
        <fullName evidence="7">Calpain catalytic domain-containing protein</fullName>
    </recommendedName>
</protein>
<evidence type="ECO:0000256" key="6">
    <source>
        <dbReference type="PROSITE-ProRule" id="PRU00239"/>
    </source>
</evidence>
<name>A0A8C8S4X7_9SAUR</name>
<dbReference type="Gene3D" id="3.90.70.10">
    <property type="entry name" value="Cysteine proteinases"/>
    <property type="match status" value="1"/>
</dbReference>
<evidence type="ECO:0000256" key="3">
    <source>
        <dbReference type="ARBA" id="ARBA00022801"/>
    </source>
</evidence>
<keyword evidence="9" id="KW-1185">Reference proteome</keyword>
<dbReference type="CDD" id="cd00044">
    <property type="entry name" value="CysPc"/>
    <property type="match status" value="1"/>
</dbReference>
<reference evidence="8" key="2">
    <citation type="submission" date="2025-09" db="UniProtKB">
        <authorList>
            <consortium name="Ensembl"/>
        </authorList>
    </citation>
    <scope>IDENTIFICATION</scope>
</reference>
<dbReference type="GO" id="GO:0005737">
    <property type="term" value="C:cytoplasm"/>
    <property type="evidence" value="ECO:0007669"/>
    <property type="project" value="TreeGrafter"/>
</dbReference>
<feature type="active site" evidence="5 6">
    <location>
        <position position="261"/>
    </location>
</feature>
<dbReference type="Pfam" id="PF00648">
    <property type="entry name" value="Peptidase_C2"/>
    <property type="match status" value="1"/>
</dbReference>
<dbReference type="PANTHER" id="PTHR10183">
    <property type="entry name" value="CALPAIN"/>
    <property type="match status" value="1"/>
</dbReference>
<dbReference type="PRINTS" id="PR00704">
    <property type="entry name" value="CALPAIN"/>
</dbReference>
<feature type="domain" description="Calpain catalytic" evidence="7">
    <location>
        <begin position="26"/>
        <end position="319"/>
    </location>
</feature>
<evidence type="ECO:0000313" key="8">
    <source>
        <dbReference type="Ensembl" id="ENSPCEP00000014873.1"/>
    </source>
</evidence>
<proteinExistence type="inferred from homology"/>
<dbReference type="FunFam" id="3.90.70.10:FF:000001">
    <property type="entry name" value="Calpain-1 catalytic subunit"/>
    <property type="match status" value="1"/>
</dbReference>
<dbReference type="GO" id="GO:0004198">
    <property type="term" value="F:calcium-dependent cysteine-type endopeptidase activity"/>
    <property type="evidence" value="ECO:0007669"/>
    <property type="project" value="InterPro"/>
</dbReference>
<reference evidence="8" key="1">
    <citation type="submission" date="2025-08" db="UniProtKB">
        <authorList>
            <consortium name="Ensembl"/>
        </authorList>
    </citation>
    <scope>IDENTIFICATION</scope>
</reference>
<dbReference type="SUPFAM" id="SSF54001">
    <property type="entry name" value="Cysteine proteinases"/>
    <property type="match status" value="1"/>
</dbReference>
<dbReference type="InterPro" id="IPR001300">
    <property type="entry name" value="Peptidase_C2_calpain_cat"/>
</dbReference>
<dbReference type="GO" id="GO:0006508">
    <property type="term" value="P:proteolysis"/>
    <property type="evidence" value="ECO:0007669"/>
    <property type="project" value="UniProtKB-KW"/>
</dbReference>
<dbReference type="InterPro" id="IPR038765">
    <property type="entry name" value="Papain-like_cys_pep_sf"/>
</dbReference>
<keyword evidence="3 6" id="KW-0378">Hydrolase</keyword>
<dbReference type="Ensembl" id="ENSPCET00000015403.1">
    <property type="protein sequence ID" value="ENSPCEP00000014873.1"/>
    <property type="gene ID" value="ENSPCEG00000011721.1"/>
</dbReference>
<evidence type="ECO:0000259" key="7">
    <source>
        <dbReference type="PROSITE" id="PS50203"/>
    </source>
</evidence>
<keyword evidence="2 6" id="KW-0645">Protease</keyword>
<evidence type="ECO:0000256" key="2">
    <source>
        <dbReference type="ARBA" id="ARBA00022670"/>
    </source>
</evidence>
<sequence>PGRLGSTSQQKRYQELKQQCLQQRCLFTDPAFDAVPSSLGYWELGLGSENTRGLEWKRPQEICRYPKFIQEKMSRTDVQQGGLGDCWFLAAAASLTLYPQLMQKVVPRGQSFERADYAGIFHFQFWQYGQWVDVVVDDRLPVKNGELVFVRSPERDEFWMPLLEKAYAKLNGSYEAMKGGYMNEAFVDFTGGVGESYQLKMPNPELLKIIRTAVQRRSLMGAYINVSEQRISPGLVKGHAYSVTSVLDHRGKKLKLLRLRNPWGQVEWNGRWSDYSPLWTELGPQIRERLQVRKEDGEFWMQMDDFLRYFDALEICSLTPDLQSEEKGICWNVNSFQGRWSTGHSAGGYRSLGRGGKRLCLMEGWGEGLTSPGLTDRLGGVNEGCCASA</sequence>
<organism evidence="8 9">
    <name type="scientific">Pelusios castaneus</name>
    <name type="common">West African mud turtle</name>
    <dbReference type="NCBI Taxonomy" id="367368"/>
    <lineage>
        <taxon>Eukaryota</taxon>
        <taxon>Metazoa</taxon>
        <taxon>Chordata</taxon>
        <taxon>Craniata</taxon>
        <taxon>Vertebrata</taxon>
        <taxon>Euteleostomi</taxon>
        <taxon>Archelosauria</taxon>
        <taxon>Testudinata</taxon>
        <taxon>Testudines</taxon>
        <taxon>Pleurodira</taxon>
        <taxon>Pelomedusidae</taxon>
        <taxon>Pelusios</taxon>
    </lineage>
</organism>
<feature type="active site" evidence="5 6">
    <location>
        <position position="239"/>
    </location>
</feature>
<dbReference type="InterPro" id="IPR022684">
    <property type="entry name" value="Calpain_cysteine_protease"/>
</dbReference>
<dbReference type="Proteomes" id="UP000694393">
    <property type="component" value="Unplaced"/>
</dbReference>
<dbReference type="AlphaFoldDB" id="A0A8C8S4X7"/>
<feature type="active site" evidence="5 6">
    <location>
        <position position="86"/>
    </location>
</feature>
<dbReference type="PANTHER" id="PTHR10183:SF280">
    <property type="entry name" value="CALPAIN-12"/>
    <property type="match status" value="1"/>
</dbReference>
<accession>A0A8C8S4X7</accession>
<evidence type="ECO:0000256" key="4">
    <source>
        <dbReference type="ARBA" id="ARBA00022807"/>
    </source>
</evidence>
<evidence type="ECO:0000256" key="5">
    <source>
        <dbReference type="PIRSR" id="PIRSR622684-1"/>
    </source>
</evidence>
<evidence type="ECO:0000256" key="1">
    <source>
        <dbReference type="ARBA" id="ARBA00007623"/>
    </source>
</evidence>
<dbReference type="PROSITE" id="PS50203">
    <property type="entry name" value="CALPAIN_CAT"/>
    <property type="match status" value="1"/>
</dbReference>
<dbReference type="InterPro" id="IPR000169">
    <property type="entry name" value="Pept_cys_AS"/>
</dbReference>
<dbReference type="SMART" id="SM00230">
    <property type="entry name" value="CysPc"/>
    <property type="match status" value="1"/>
</dbReference>